<dbReference type="Gene3D" id="1.10.287.80">
    <property type="entry name" value="ATP synthase, gamma subunit, helix hairpin domain"/>
    <property type="match status" value="1"/>
</dbReference>
<comment type="subunit">
    <text evidence="10">F-type ATPases have 2 components, CF(1) - the catalytic core - and CF(0) - the membrane proton channel. CF(1) has five subunits: alpha(3), beta(3), gamma(1), delta(1), epsilon(1). CF(0) has three main subunits: a, b and c.</text>
</comment>
<dbReference type="PRINTS" id="PR00126">
    <property type="entry name" value="ATPASEGAMMA"/>
</dbReference>
<keyword evidence="6 10" id="KW-0406">Ion transport</keyword>
<keyword evidence="4 10" id="KW-0813">Transport</keyword>
<dbReference type="InterPro" id="IPR035968">
    <property type="entry name" value="ATP_synth_F1_ATPase_gsu"/>
</dbReference>
<proteinExistence type="inferred from homology"/>
<evidence type="ECO:0000313" key="11">
    <source>
        <dbReference type="EMBL" id="KKS80477.1"/>
    </source>
</evidence>
<keyword evidence="8 10" id="KW-0139">CF(1)</keyword>
<dbReference type="EMBL" id="LCEW01000005">
    <property type="protein sequence ID" value="KKS80477.1"/>
    <property type="molecule type" value="Genomic_DNA"/>
</dbReference>
<keyword evidence="7 10" id="KW-0472">Membrane</keyword>
<comment type="subcellular location">
    <subcellularLocation>
        <location evidence="10">Cell membrane</location>
        <topology evidence="10">Peripheral membrane protein</topology>
    </subcellularLocation>
    <subcellularLocation>
        <location evidence="2">Membrane</location>
        <topology evidence="2">Peripheral membrane protein</topology>
    </subcellularLocation>
</comment>
<gene>
    <name evidence="10" type="primary">atpG</name>
    <name evidence="11" type="ORF">UV54_C0005G0012</name>
</gene>
<dbReference type="Proteomes" id="UP000034213">
    <property type="component" value="Unassembled WGS sequence"/>
</dbReference>
<reference evidence="11 12" key="1">
    <citation type="journal article" date="2015" name="Nature">
        <title>rRNA introns, odd ribosomes, and small enigmatic genomes across a large radiation of phyla.</title>
        <authorList>
            <person name="Brown C.T."/>
            <person name="Hug L.A."/>
            <person name="Thomas B.C."/>
            <person name="Sharon I."/>
            <person name="Castelle C.J."/>
            <person name="Singh A."/>
            <person name="Wilkins M.J."/>
            <person name="Williams K.H."/>
            <person name="Banfield J.F."/>
        </authorList>
    </citation>
    <scope>NUCLEOTIDE SEQUENCE [LARGE SCALE GENOMIC DNA]</scope>
</reference>
<evidence type="ECO:0000256" key="2">
    <source>
        <dbReference type="ARBA" id="ARBA00004170"/>
    </source>
</evidence>
<evidence type="ECO:0000256" key="1">
    <source>
        <dbReference type="ARBA" id="ARBA00003456"/>
    </source>
</evidence>
<evidence type="ECO:0000256" key="5">
    <source>
        <dbReference type="ARBA" id="ARBA00022781"/>
    </source>
</evidence>
<name>A0A0G1C4J0_9BACT</name>
<dbReference type="PANTHER" id="PTHR11693">
    <property type="entry name" value="ATP SYNTHASE GAMMA CHAIN"/>
    <property type="match status" value="1"/>
</dbReference>
<keyword evidence="5 10" id="KW-0375">Hydrogen ion transport</keyword>
<protein>
    <recommendedName>
        <fullName evidence="10">ATP synthase gamma chain</fullName>
    </recommendedName>
    <alternativeName>
        <fullName evidence="10">ATP synthase F1 sector gamma subunit</fullName>
    </alternativeName>
    <alternativeName>
        <fullName evidence="10">F-ATPase gamma subunit</fullName>
    </alternativeName>
</protein>
<organism evidence="11 12">
    <name type="scientific">Candidatus Beckwithbacteria bacterium GW2011_GWA2_43_10</name>
    <dbReference type="NCBI Taxonomy" id="1618369"/>
    <lineage>
        <taxon>Bacteria</taxon>
        <taxon>Candidatus Beckwithiibacteriota</taxon>
    </lineage>
</organism>
<sequence length="302" mass="34579">MSSVKLIKRRIRSSKNIAQITKAMEMVSASKMRRAQELALSSRPYSEKMVEIITALALKAQNQLDHFLLKDPRPNWPEDKPFNLLILLLSTDKSLCGGLNSNLFRGLEFWLKNLKISYNLPANTKLTFITIGRKAKEHILKSGRLLLAEFGQFGDKPKFLDILPISKMVIDGFKKDDFQMSFMAYMEFISTISQKLSVKQLLPIRAEEITVQTEETTTDYLFEPEAEEIFSKLLPQYIELQLYHVLLESVASEHSARMVAMKNANDNALEIVDELTLEYNQARQTKITNELLDVISARMALE</sequence>
<comment type="similarity">
    <text evidence="3 10">Belongs to the ATPase gamma chain family.</text>
</comment>
<dbReference type="GO" id="GO:0005886">
    <property type="term" value="C:plasma membrane"/>
    <property type="evidence" value="ECO:0007669"/>
    <property type="project" value="UniProtKB-SubCell"/>
</dbReference>
<dbReference type="CDD" id="cd12151">
    <property type="entry name" value="F1-ATPase_gamma"/>
    <property type="match status" value="1"/>
</dbReference>
<comment type="function">
    <text evidence="1 10">Produces ATP from ADP in the presence of a proton gradient across the membrane. The gamma chain is believed to be important in regulating ATPase activity and the flow of protons through the CF(0) complex.</text>
</comment>
<keyword evidence="10" id="KW-1003">Cell membrane</keyword>
<dbReference type="AlphaFoldDB" id="A0A0G1C4J0"/>
<dbReference type="PATRIC" id="fig|1618369.3.peg.113"/>
<evidence type="ECO:0000256" key="4">
    <source>
        <dbReference type="ARBA" id="ARBA00022448"/>
    </source>
</evidence>
<evidence type="ECO:0000256" key="10">
    <source>
        <dbReference type="HAMAP-Rule" id="MF_00815"/>
    </source>
</evidence>
<dbReference type="InterPro" id="IPR000131">
    <property type="entry name" value="ATP_synth_F1_gsu"/>
</dbReference>
<dbReference type="GO" id="GO:0042777">
    <property type="term" value="P:proton motive force-driven plasma membrane ATP synthesis"/>
    <property type="evidence" value="ECO:0007669"/>
    <property type="project" value="UniProtKB-UniRule"/>
</dbReference>
<dbReference type="Pfam" id="PF00231">
    <property type="entry name" value="ATP-synt"/>
    <property type="match status" value="1"/>
</dbReference>
<evidence type="ECO:0000256" key="9">
    <source>
        <dbReference type="ARBA" id="ARBA00023310"/>
    </source>
</evidence>
<accession>A0A0G1C4J0</accession>
<dbReference type="NCBIfam" id="TIGR01146">
    <property type="entry name" value="ATPsyn_F1gamma"/>
    <property type="match status" value="1"/>
</dbReference>
<evidence type="ECO:0000256" key="3">
    <source>
        <dbReference type="ARBA" id="ARBA00007681"/>
    </source>
</evidence>
<evidence type="ECO:0000313" key="12">
    <source>
        <dbReference type="Proteomes" id="UP000034213"/>
    </source>
</evidence>
<evidence type="ECO:0000256" key="6">
    <source>
        <dbReference type="ARBA" id="ARBA00023065"/>
    </source>
</evidence>
<comment type="caution">
    <text evidence="11">The sequence shown here is derived from an EMBL/GenBank/DDBJ whole genome shotgun (WGS) entry which is preliminary data.</text>
</comment>
<dbReference type="GO" id="GO:0005524">
    <property type="term" value="F:ATP binding"/>
    <property type="evidence" value="ECO:0007669"/>
    <property type="project" value="UniProtKB-UniRule"/>
</dbReference>
<evidence type="ECO:0000256" key="8">
    <source>
        <dbReference type="ARBA" id="ARBA00023196"/>
    </source>
</evidence>
<dbReference type="HAMAP" id="MF_00815">
    <property type="entry name" value="ATP_synth_gamma_bact"/>
    <property type="match status" value="1"/>
</dbReference>
<dbReference type="GO" id="GO:0045259">
    <property type="term" value="C:proton-transporting ATP synthase complex"/>
    <property type="evidence" value="ECO:0007669"/>
    <property type="project" value="UniProtKB-KW"/>
</dbReference>
<dbReference type="GO" id="GO:0046933">
    <property type="term" value="F:proton-transporting ATP synthase activity, rotational mechanism"/>
    <property type="evidence" value="ECO:0007669"/>
    <property type="project" value="UniProtKB-UniRule"/>
</dbReference>
<dbReference type="PANTHER" id="PTHR11693:SF22">
    <property type="entry name" value="ATP SYNTHASE SUBUNIT GAMMA, MITOCHONDRIAL"/>
    <property type="match status" value="1"/>
</dbReference>
<dbReference type="STRING" id="1618369.UV54_C0005G0012"/>
<evidence type="ECO:0000256" key="7">
    <source>
        <dbReference type="ARBA" id="ARBA00023136"/>
    </source>
</evidence>
<keyword evidence="9 10" id="KW-0066">ATP synthesis</keyword>
<dbReference type="SUPFAM" id="SSF52943">
    <property type="entry name" value="ATP synthase (F1-ATPase), gamma subunit"/>
    <property type="match status" value="1"/>
</dbReference>
<dbReference type="Gene3D" id="3.40.1380.10">
    <property type="match status" value="1"/>
</dbReference>